<proteinExistence type="predicted"/>
<evidence type="ECO:0000313" key="1">
    <source>
        <dbReference type="EMBL" id="CAH1452122.1"/>
    </source>
</evidence>
<sequence length="85" mass="9929">MLKKSFCFNYRWNWKIFVIVIELQQDEKGIISWIRGKKNSLGKHSFQHNASCWTGDKALKELEEASISKQCFPSLQECATKVLFS</sequence>
<dbReference type="EMBL" id="CAKMRJ010005745">
    <property type="protein sequence ID" value="CAH1452122.1"/>
    <property type="molecule type" value="Genomic_DNA"/>
</dbReference>
<accession>A0AAU9PNY1</accession>
<comment type="caution">
    <text evidence="1">The sequence shown here is derived from an EMBL/GenBank/DDBJ whole genome shotgun (WGS) entry which is preliminary data.</text>
</comment>
<evidence type="ECO:0000313" key="2">
    <source>
        <dbReference type="Proteomes" id="UP001157418"/>
    </source>
</evidence>
<organism evidence="1 2">
    <name type="scientific">Lactuca virosa</name>
    <dbReference type="NCBI Taxonomy" id="75947"/>
    <lineage>
        <taxon>Eukaryota</taxon>
        <taxon>Viridiplantae</taxon>
        <taxon>Streptophyta</taxon>
        <taxon>Embryophyta</taxon>
        <taxon>Tracheophyta</taxon>
        <taxon>Spermatophyta</taxon>
        <taxon>Magnoliopsida</taxon>
        <taxon>eudicotyledons</taxon>
        <taxon>Gunneridae</taxon>
        <taxon>Pentapetalae</taxon>
        <taxon>asterids</taxon>
        <taxon>campanulids</taxon>
        <taxon>Asterales</taxon>
        <taxon>Asteraceae</taxon>
        <taxon>Cichorioideae</taxon>
        <taxon>Cichorieae</taxon>
        <taxon>Lactucinae</taxon>
        <taxon>Lactuca</taxon>
    </lineage>
</organism>
<protein>
    <submittedName>
        <fullName evidence="1">Uncharacterized protein</fullName>
    </submittedName>
</protein>
<name>A0AAU9PNY1_9ASTR</name>
<dbReference type="AlphaFoldDB" id="A0AAU9PNY1"/>
<dbReference type="Proteomes" id="UP001157418">
    <property type="component" value="Unassembled WGS sequence"/>
</dbReference>
<keyword evidence="2" id="KW-1185">Reference proteome</keyword>
<gene>
    <name evidence="1" type="ORF">LVIROSA_LOCUS37441</name>
</gene>
<reference evidence="1 2" key="1">
    <citation type="submission" date="2022-01" db="EMBL/GenBank/DDBJ databases">
        <authorList>
            <person name="Xiong W."/>
            <person name="Schranz E."/>
        </authorList>
    </citation>
    <scope>NUCLEOTIDE SEQUENCE [LARGE SCALE GENOMIC DNA]</scope>
</reference>